<keyword evidence="6" id="KW-0326">Glycosidase</keyword>
<dbReference type="PANTHER" id="PTHR31616">
    <property type="entry name" value="TREHALASE"/>
    <property type="match status" value="1"/>
</dbReference>
<evidence type="ECO:0000313" key="11">
    <source>
        <dbReference type="EMBL" id="KAH3671192.1"/>
    </source>
</evidence>
<name>A0A9P8PFP4_9ASCO</name>
<evidence type="ECO:0000256" key="9">
    <source>
        <dbReference type="ARBA" id="ARBA00033473"/>
    </source>
</evidence>
<organism evidence="11 12">
    <name type="scientific">Wickerhamomyces mucosus</name>
    <dbReference type="NCBI Taxonomy" id="1378264"/>
    <lineage>
        <taxon>Eukaryota</taxon>
        <taxon>Fungi</taxon>
        <taxon>Dikarya</taxon>
        <taxon>Ascomycota</taxon>
        <taxon>Saccharomycotina</taxon>
        <taxon>Saccharomycetes</taxon>
        <taxon>Phaffomycetales</taxon>
        <taxon>Wickerhamomycetaceae</taxon>
        <taxon>Wickerhamomyces</taxon>
    </lineage>
</organism>
<evidence type="ECO:0000313" key="12">
    <source>
        <dbReference type="Proteomes" id="UP000769528"/>
    </source>
</evidence>
<evidence type="ECO:0000256" key="2">
    <source>
        <dbReference type="ARBA" id="ARBA00006188"/>
    </source>
</evidence>
<protein>
    <recommendedName>
        <fullName evidence="3">glucan 1,4-alpha-glucosidase</fullName>
        <ecNumber evidence="3">3.2.1.3</ecNumber>
    </recommendedName>
    <alternativeName>
        <fullName evidence="9">1,4-alpha-D-glucan glucohydrolase</fullName>
    </alternativeName>
    <alternativeName>
        <fullName evidence="8">Glucan 1,4-alpha-glucosidase</fullName>
    </alternativeName>
</protein>
<dbReference type="AlphaFoldDB" id="A0A9P8PFP4"/>
<feature type="domain" description="GH15-like" evidence="10">
    <location>
        <begin position="136"/>
        <end position="585"/>
    </location>
</feature>
<keyword evidence="4" id="KW-0378">Hydrolase</keyword>
<dbReference type="SUPFAM" id="SSF48208">
    <property type="entry name" value="Six-hairpin glycosidases"/>
    <property type="match status" value="1"/>
</dbReference>
<dbReference type="Pfam" id="PF00723">
    <property type="entry name" value="Glyco_hydro_15"/>
    <property type="match status" value="1"/>
</dbReference>
<comment type="similarity">
    <text evidence="2">Belongs to the glycosyl hydrolase 15 family.</text>
</comment>
<evidence type="ECO:0000256" key="7">
    <source>
        <dbReference type="ARBA" id="ARBA00023326"/>
    </source>
</evidence>
<evidence type="ECO:0000256" key="1">
    <source>
        <dbReference type="ARBA" id="ARBA00001863"/>
    </source>
</evidence>
<dbReference type="GO" id="GO:0004339">
    <property type="term" value="F:glucan 1,4-alpha-glucosidase activity"/>
    <property type="evidence" value="ECO:0007669"/>
    <property type="project" value="UniProtKB-EC"/>
</dbReference>
<dbReference type="PANTHER" id="PTHR31616:SF9">
    <property type="entry name" value="GLUCOAMYLASE, INTRACELLULAR SPORULATION-SPECIFIC"/>
    <property type="match status" value="1"/>
</dbReference>
<sequence length="597" mass="70092">MFKTIILLLFLIYSNSLILPYLWKYLPQLNDYNSNGSNINNLIPIISPNDLPNFQKINSRLFNPFKDYSSISNYNLLNPYYITIENFNLQSNFKPFQIFPYKLISRDLFENWITNQFEISFDNMLKNLGDLTLNPDLIQNQSVAIGAVVASRSKIQPDYFYQWIRDGAITINSIINHLNEFDLYQNKTLRLTVENYLDNSYNLQRTDNPTGKFDPLDLSSLGEPKFLVDSTPFKRVWGRPQNDGPGLRIITISNFLKHLKIWNLELLGTDKNIFQSTRDVYFKIIKLDLKFIIKHWADKHFDLWEEIDSHHFFTALTQLKALKIGIKLFEQFNDDELEFFNQLNQEYNRLLEYIEKDSGFIDYNLNHIIETPSILDKRSGLDAAILIGSLLTHDDLEEDFPFDVNEGLILNTLSEMIKTMKYIYPINHNRINLNLGIALGRYPEDLYDGIRINEGNPWFLTTISASELLYKLISKLYNDEKDLIIDSKNQHFYFNNIIEVNKIVQFNDPKFLFQSYNNVILTIPYNSLAFNQTAKNLLDFADSFLDVIREHVGDDGSMSEQFNKYTGFMQGAEDLTWSYGSFWNAFRWRQRALKFIN</sequence>
<evidence type="ECO:0000259" key="10">
    <source>
        <dbReference type="Pfam" id="PF00723"/>
    </source>
</evidence>
<dbReference type="InterPro" id="IPR012341">
    <property type="entry name" value="6hp_glycosidase-like_sf"/>
</dbReference>
<dbReference type="InterPro" id="IPR008928">
    <property type="entry name" value="6-hairpin_glycosidase_sf"/>
</dbReference>
<dbReference type="EMBL" id="JAEUBF010001283">
    <property type="protein sequence ID" value="KAH3671192.1"/>
    <property type="molecule type" value="Genomic_DNA"/>
</dbReference>
<dbReference type="GO" id="GO:0000272">
    <property type="term" value="P:polysaccharide catabolic process"/>
    <property type="evidence" value="ECO:0007669"/>
    <property type="project" value="UniProtKB-KW"/>
</dbReference>
<gene>
    <name evidence="11" type="ORF">WICMUC_004709</name>
</gene>
<dbReference type="GO" id="GO:0000324">
    <property type="term" value="C:fungal-type vacuole"/>
    <property type="evidence" value="ECO:0007669"/>
    <property type="project" value="TreeGrafter"/>
</dbReference>
<comment type="caution">
    <text evidence="11">The sequence shown here is derived from an EMBL/GenBank/DDBJ whole genome shotgun (WGS) entry which is preliminary data.</text>
</comment>
<dbReference type="InterPro" id="IPR000165">
    <property type="entry name" value="Glucoamylase"/>
</dbReference>
<accession>A0A9P8PFP4</accession>
<evidence type="ECO:0000256" key="8">
    <source>
        <dbReference type="ARBA" id="ARBA00033442"/>
    </source>
</evidence>
<reference evidence="11" key="2">
    <citation type="submission" date="2021-01" db="EMBL/GenBank/DDBJ databases">
        <authorList>
            <person name="Schikora-Tamarit M.A."/>
        </authorList>
    </citation>
    <scope>NUCLEOTIDE SEQUENCE</scope>
    <source>
        <strain evidence="11">CBS6341</strain>
    </source>
</reference>
<dbReference type="EC" id="3.2.1.3" evidence="3"/>
<dbReference type="Proteomes" id="UP000769528">
    <property type="component" value="Unassembled WGS sequence"/>
</dbReference>
<comment type="catalytic activity">
    <reaction evidence="1">
        <text>Hydrolysis of terminal (1-&gt;4)-linked alpha-D-glucose residues successively from non-reducing ends of the chains with release of beta-D-glucose.</text>
        <dbReference type="EC" id="3.2.1.3"/>
    </reaction>
</comment>
<proteinExistence type="inferred from homology"/>
<evidence type="ECO:0000256" key="4">
    <source>
        <dbReference type="ARBA" id="ARBA00022801"/>
    </source>
</evidence>
<dbReference type="Gene3D" id="1.50.10.10">
    <property type="match status" value="1"/>
</dbReference>
<dbReference type="OrthoDB" id="6123450at2759"/>
<keyword evidence="7" id="KW-0624">Polysaccharide degradation</keyword>
<keyword evidence="5" id="KW-0119">Carbohydrate metabolism</keyword>
<evidence type="ECO:0000256" key="5">
    <source>
        <dbReference type="ARBA" id="ARBA00023277"/>
    </source>
</evidence>
<reference evidence="11" key="1">
    <citation type="journal article" date="2021" name="Open Biol.">
        <title>Shared evolutionary footprints suggest mitochondrial oxidative damage underlies multiple complex I losses in fungi.</title>
        <authorList>
            <person name="Schikora-Tamarit M.A."/>
            <person name="Marcet-Houben M."/>
            <person name="Nosek J."/>
            <person name="Gabaldon T."/>
        </authorList>
    </citation>
    <scope>NUCLEOTIDE SEQUENCE</scope>
    <source>
        <strain evidence="11">CBS6341</strain>
    </source>
</reference>
<keyword evidence="12" id="KW-1185">Reference proteome</keyword>
<evidence type="ECO:0000256" key="3">
    <source>
        <dbReference type="ARBA" id="ARBA00012593"/>
    </source>
</evidence>
<dbReference type="PRINTS" id="PR00736">
    <property type="entry name" value="GLHYDRLASE15"/>
</dbReference>
<dbReference type="InterPro" id="IPR011613">
    <property type="entry name" value="GH15-like"/>
</dbReference>
<evidence type="ECO:0000256" key="6">
    <source>
        <dbReference type="ARBA" id="ARBA00023295"/>
    </source>
</evidence>